<dbReference type="EMBL" id="JAPUBN010000015">
    <property type="protein sequence ID" value="MCZ2721870.1"/>
    <property type="molecule type" value="Genomic_DNA"/>
</dbReference>
<sequence>MLTESQIATVKSTIPLLEDVGHSLTQHFYQRMFKHNPELKHIFNMSNQHSGAQSLALFNAIAAYAKHIDNLPVLTQAVEKIAQKHTSLFIQADHYAIVGHHLIETLRELAQDAFTPEIEDAWTAAYGQLADVFIQREGALYQARAEAEGGWKGARKFRLIEKRIESELVKSLIFEPIDQQAVIGFLPGQYLGIKVQPKNSEYEQIRQYSLSDTANGETYRISVKREAMGVPGIVSNYLHDGLRLNDEVELFAPAGDFFFVDRNRPVVTLSAGVGLTPMISILESLAQKGYPQPVMHLHACENHQQHSFKKRVLQLTQALNLTHHTWYNNDHSEDPLIHHGLMDLSSIENLPLENGDFYLCGPIGFMKFAKQQLETFGVSTDRIHYEVFGPHQDM</sequence>
<name>A0ABT4JTZ7_9GAMM</name>
<dbReference type="EC" id="1.14.12.17" evidence="3"/>
<keyword evidence="5 14" id="KW-0349">Heme</keyword>
<dbReference type="InterPro" id="IPR017927">
    <property type="entry name" value="FAD-bd_FR_type"/>
</dbReference>
<evidence type="ECO:0000256" key="2">
    <source>
        <dbReference type="ARBA" id="ARBA00006401"/>
    </source>
</evidence>
<keyword evidence="9" id="KW-0408">Iron</keyword>
<comment type="catalytic activity">
    <reaction evidence="12">
        <text>2 nitric oxide + NADH + 2 O2 = 2 nitrate + NAD(+) + H(+)</text>
        <dbReference type="Rhea" id="RHEA:19469"/>
        <dbReference type="ChEBI" id="CHEBI:15378"/>
        <dbReference type="ChEBI" id="CHEBI:15379"/>
        <dbReference type="ChEBI" id="CHEBI:16480"/>
        <dbReference type="ChEBI" id="CHEBI:17632"/>
        <dbReference type="ChEBI" id="CHEBI:57540"/>
        <dbReference type="ChEBI" id="CHEBI:57945"/>
        <dbReference type="EC" id="1.14.12.17"/>
    </reaction>
</comment>
<dbReference type="InterPro" id="IPR012292">
    <property type="entry name" value="Globin/Proto"/>
</dbReference>
<dbReference type="CDD" id="cd06184">
    <property type="entry name" value="flavohem_like_fad_nad_binding"/>
    <property type="match status" value="1"/>
</dbReference>
<proteinExistence type="inferred from homology"/>
<evidence type="ECO:0000256" key="4">
    <source>
        <dbReference type="ARBA" id="ARBA00022575"/>
    </source>
</evidence>
<feature type="domain" description="Globin" evidence="15">
    <location>
        <begin position="1"/>
        <end position="138"/>
    </location>
</feature>
<dbReference type="CDD" id="cd08922">
    <property type="entry name" value="FHb-globin"/>
    <property type="match status" value="1"/>
</dbReference>
<dbReference type="NCBIfam" id="NF009805">
    <property type="entry name" value="PRK13289.1"/>
    <property type="match status" value="1"/>
</dbReference>
<evidence type="ECO:0000256" key="7">
    <source>
        <dbReference type="ARBA" id="ARBA00022723"/>
    </source>
</evidence>
<dbReference type="InterPro" id="IPR039261">
    <property type="entry name" value="FNR_nucleotide-bd"/>
</dbReference>
<evidence type="ECO:0000259" key="16">
    <source>
        <dbReference type="PROSITE" id="PS51384"/>
    </source>
</evidence>
<dbReference type="PROSITE" id="PS01033">
    <property type="entry name" value="GLOBIN"/>
    <property type="match status" value="1"/>
</dbReference>
<evidence type="ECO:0000256" key="9">
    <source>
        <dbReference type="ARBA" id="ARBA00023004"/>
    </source>
</evidence>
<keyword evidence="6 14" id="KW-0561">Oxygen transport</keyword>
<evidence type="ECO:0000313" key="18">
    <source>
        <dbReference type="Proteomes" id="UP001149719"/>
    </source>
</evidence>
<evidence type="ECO:0000256" key="5">
    <source>
        <dbReference type="ARBA" id="ARBA00022617"/>
    </source>
</evidence>
<dbReference type="Pfam" id="PF00970">
    <property type="entry name" value="FAD_binding_6"/>
    <property type="match status" value="1"/>
</dbReference>
<dbReference type="InterPro" id="IPR017938">
    <property type="entry name" value="Riboflavin_synthase-like_b-brl"/>
</dbReference>
<evidence type="ECO:0000256" key="1">
    <source>
        <dbReference type="ARBA" id="ARBA00001970"/>
    </source>
</evidence>
<protein>
    <recommendedName>
        <fullName evidence="3">nitric oxide dioxygenase</fullName>
        <ecNumber evidence="3">1.14.12.17</ecNumber>
    </recommendedName>
</protein>
<evidence type="ECO:0000256" key="3">
    <source>
        <dbReference type="ARBA" id="ARBA00012229"/>
    </source>
</evidence>
<dbReference type="InterPro" id="IPR009050">
    <property type="entry name" value="Globin-like_sf"/>
</dbReference>
<comment type="cofactor">
    <cofactor evidence="1">
        <name>heme b</name>
        <dbReference type="ChEBI" id="CHEBI:60344"/>
    </cofactor>
</comment>
<evidence type="ECO:0000256" key="6">
    <source>
        <dbReference type="ARBA" id="ARBA00022621"/>
    </source>
</evidence>
<dbReference type="Gene3D" id="1.10.490.10">
    <property type="entry name" value="Globins"/>
    <property type="match status" value="1"/>
</dbReference>
<dbReference type="Gene3D" id="2.40.30.10">
    <property type="entry name" value="Translation factors"/>
    <property type="match status" value="1"/>
</dbReference>
<comment type="similarity">
    <text evidence="14">Belongs to the globin family.</text>
</comment>
<organism evidence="17 18">
    <name type="scientific">Marinomonas phaeophyticola</name>
    <dbReference type="NCBI Taxonomy" id="3004091"/>
    <lineage>
        <taxon>Bacteria</taxon>
        <taxon>Pseudomonadati</taxon>
        <taxon>Pseudomonadota</taxon>
        <taxon>Gammaproteobacteria</taxon>
        <taxon>Oceanospirillales</taxon>
        <taxon>Oceanospirillaceae</taxon>
        <taxon>Marinomonas</taxon>
    </lineage>
</organism>
<dbReference type="InterPro" id="IPR008333">
    <property type="entry name" value="Cbr1-like_FAD-bd_dom"/>
</dbReference>
<evidence type="ECO:0000256" key="11">
    <source>
        <dbReference type="ARBA" id="ARBA00025094"/>
    </source>
</evidence>
<keyword evidence="8" id="KW-0521">NADP</keyword>
<keyword evidence="17" id="KW-0560">Oxidoreductase</keyword>
<comment type="similarity">
    <text evidence="2">In the C-terminal section; belongs to the flavoprotein pyridine nucleotide cytochrome reductase family.</text>
</comment>
<keyword evidence="14" id="KW-0813">Transport</keyword>
<dbReference type="SUPFAM" id="SSF52343">
    <property type="entry name" value="Ferredoxin reductase-like, C-terminal NADP-linked domain"/>
    <property type="match status" value="1"/>
</dbReference>
<evidence type="ECO:0000256" key="10">
    <source>
        <dbReference type="ARBA" id="ARBA00023027"/>
    </source>
</evidence>
<dbReference type="Gene3D" id="3.40.50.80">
    <property type="entry name" value="Nucleotide-binding domain of ferredoxin-NADP reductase (FNR) module"/>
    <property type="match status" value="1"/>
</dbReference>
<reference evidence="17" key="1">
    <citation type="submission" date="2022-12" db="EMBL/GenBank/DDBJ databases">
        <title>Marinomonas 15G1-11 sp. nov, isolated from marine algae.</title>
        <authorList>
            <person name="Butt M."/>
            <person name="Choi D.G."/>
            <person name="Kim J.M."/>
            <person name="Lee J.K."/>
            <person name="Baek J.H."/>
            <person name="Jeon C.O."/>
        </authorList>
    </citation>
    <scope>NUCLEOTIDE SEQUENCE</scope>
    <source>
        <strain evidence="17">15G1-11</strain>
    </source>
</reference>
<dbReference type="PRINTS" id="PR00410">
    <property type="entry name" value="PHEHYDRXLASE"/>
</dbReference>
<evidence type="ECO:0000313" key="17">
    <source>
        <dbReference type="EMBL" id="MCZ2721870.1"/>
    </source>
</evidence>
<dbReference type="GO" id="GO:0008941">
    <property type="term" value="F:nitric oxide dioxygenase NAD(P)H activity"/>
    <property type="evidence" value="ECO:0007669"/>
    <property type="project" value="UniProtKB-EC"/>
</dbReference>
<dbReference type="Pfam" id="PF00042">
    <property type="entry name" value="Globin"/>
    <property type="match status" value="1"/>
</dbReference>
<evidence type="ECO:0000256" key="12">
    <source>
        <dbReference type="ARBA" id="ARBA00048649"/>
    </source>
</evidence>
<dbReference type="PROSITE" id="PS51384">
    <property type="entry name" value="FAD_FR"/>
    <property type="match status" value="1"/>
</dbReference>
<dbReference type="InterPro" id="IPR001433">
    <property type="entry name" value="OxRdtase_FAD/NAD-bd"/>
</dbReference>
<keyword evidence="7" id="KW-0479">Metal-binding</keyword>
<evidence type="ECO:0000256" key="14">
    <source>
        <dbReference type="RuleBase" id="RU000356"/>
    </source>
</evidence>
<evidence type="ECO:0000256" key="13">
    <source>
        <dbReference type="ARBA" id="ARBA00049433"/>
    </source>
</evidence>
<comment type="caution">
    <text evidence="17">The sequence shown here is derived from an EMBL/GenBank/DDBJ whole genome shotgun (WGS) entry which is preliminary data.</text>
</comment>
<dbReference type="SUPFAM" id="SSF63380">
    <property type="entry name" value="Riboflavin synthase domain-like"/>
    <property type="match status" value="1"/>
</dbReference>
<feature type="domain" description="FAD-binding FR-type" evidence="16">
    <location>
        <begin position="152"/>
        <end position="260"/>
    </location>
</feature>
<dbReference type="SUPFAM" id="SSF46458">
    <property type="entry name" value="Globin-like"/>
    <property type="match status" value="1"/>
</dbReference>
<comment type="catalytic activity">
    <reaction evidence="13">
        <text>2 nitric oxide + NADPH + 2 O2 = 2 nitrate + NADP(+) + H(+)</text>
        <dbReference type="Rhea" id="RHEA:19465"/>
        <dbReference type="ChEBI" id="CHEBI:15378"/>
        <dbReference type="ChEBI" id="CHEBI:15379"/>
        <dbReference type="ChEBI" id="CHEBI:16480"/>
        <dbReference type="ChEBI" id="CHEBI:17632"/>
        <dbReference type="ChEBI" id="CHEBI:57783"/>
        <dbReference type="ChEBI" id="CHEBI:58349"/>
        <dbReference type="EC" id="1.14.12.17"/>
    </reaction>
</comment>
<evidence type="ECO:0000256" key="8">
    <source>
        <dbReference type="ARBA" id="ARBA00022857"/>
    </source>
</evidence>
<evidence type="ECO:0000259" key="15">
    <source>
        <dbReference type="PROSITE" id="PS01033"/>
    </source>
</evidence>
<dbReference type="InterPro" id="IPR000971">
    <property type="entry name" value="Globin"/>
</dbReference>
<keyword evidence="10" id="KW-0520">NAD</keyword>
<keyword evidence="4" id="KW-0216">Detoxification</keyword>
<dbReference type="PANTHER" id="PTHR43396:SF3">
    <property type="entry name" value="FLAVOHEMOPROTEIN"/>
    <property type="match status" value="1"/>
</dbReference>
<accession>A0ABT4JTZ7</accession>
<gene>
    <name evidence="17" type="primary">hmpA</name>
    <name evidence="17" type="ORF">O1D97_09465</name>
</gene>
<dbReference type="RefSeq" id="WP_269125021.1">
    <property type="nucleotide sequence ID" value="NZ_JAPUBN010000015.1"/>
</dbReference>
<dbReference type="Proteomes" id="UP001149719">
    <property type="component" value="Unassembled WGS sequence"/>
</dbReference>
<comment type="function">
    <text evidence="11">Is involved in NO detoxification in an aerobic process, termed nitric oxide dioxygenase (NOD) reaction that utilizes O(2) and NAD(P)H to convert NO to nitrate, which protects the bacterium from various noxious nitrogen compounds. Therefore, plays a central role in the inducible response to nitrosative stress.</text>
</comment>
<dbReference type="Pfam" id="PF00175">
    <property type="entry name" value="NAD_binding_1"/>
    <property type="match status" value="1"/>
</dbReference>
<keyword evidence="18" id="KW-1185">Reference proteome</keyword>
<dbReference type="PANTHER" id="PTHR43396">
    <property type="entry name" value="FLAVOHEMOPROTEIN"/>
    <property type="match status" value="1"/>
</dbReference>